<reference evidence="7" key="1">
    <citation type="submission" date="2023-06" db="EMBL/GenBank/DDBJ databases">
        <title>Black Yeasts Isolated from many extreme environments.</title>
        <authorList>
            <person name="Coleine C."/>
            <person name="Stajich J.E."/>
            <person name="Selbmann L."/>
        </authorList>
    </citation>
    <scope>NUCLEOTIDE SEQUENCE</scope>
    <source>
        <strain evidence="7">CCFEE 5200</strain>
    </source>
</reference>
<feature type="region of interest" description="Disordered" evidence="6">
    <location>
        <begin position="87"/>
        <end position="114"/>
    </location>
</feature>
<organism evidence="7 8">
    <name type="scientific">Friedmanniomyces endolithicus</name>
    <dbReference type="NCBI Taxonomy" id="329885"/>
    <lineage>
        <taxon>Eukaryota</taxon>
        <taxon>Fungi</taxon>
        <taxon>Dikarya</taxon>
        <taxon>Ascomycota</taxon>
        <taxon>Pezizomycotina</taxon>
        <taxon>Dothideomycetes</taxon>
        <taxon>Dothideomycetidae</taxon>
        <taxon>Mycosphaerellales</taxon>
        <taxon>Teratosphaeriaceae</taxon>
        <taxon>Friedmanniomyces</taxon>
    </lineage>
</organism>
<feature type="region of interest" description="Disordered" evidence="6">
    <location>
        <begin position="126"/>
        <end position="145"/>
    </location>
</feature>
<dbReference type="PROSITE" id="PS51375">
    <property type="entry name" value="PPR"/>
    <property type="match status" value="2"/>
</dbReference>
<dbReference type="InterPro" id="IPR002885">
    <property type="entry name" value="PPR_rpt"/>
</dbReference>
<proteinExistence type="inferred from homology"/>
<dbReference type="NCBIfam" id="TIGR00756">
    <property type="entry name" value="PPR"/>
    <property type="match status" value="1"/>
</dbReference>
<protein>
    <recommendedName>
        <fullName evidence="9">Pentacotripeptide-repeat region of PRORP domain-containing protein</fullName>
    </recommendedName>
</protein>
<name>A0AAN6K4T5_9PEZI</name>
<gene>
    <name evidence="7" type="ORF">LTR91_020666</name>
</gene>
<accession>A0AAN6K4T5</accession>
<evidence type="ECO:0000256" key="6">
    <source>
        <dbReference type="SAM" id="MobiDB-lite"/>
    </source>
</evidence>
<evidence type="ECO:0000256" key="2">
    <source>
        <dbReference type="ARBA" id="ARBA00022737"/>
    </source>
</evidence>
<feature type="repeat" description="PPR" evidence="5">
    <location>
        <begin position="653"/>
        <end position="687"/>
    </location>
</feature>
<dbReference type="EMBL" id="JAUJLE010000345">
    <property type="protein sequence ID" value="KAK0959803.1"/>
    <property type="molecule type" value="Genomic_DNA"/>
</dbReference>
<comment type="similarity">
    <text evidence="1">Belongs to the CCM1 family.</text>
</comment>
<dbReference type="AlphaFoldDB" id="A0AAN6K4T5"/>
<dbReference type="Pfam" id="PF13041">
    <property type="entry name" value="PPR_2"/>
    <property type="match status" value="1"/>
</dbReference>
<feature type="region of interest" description="Disordered" evidence="6">
    <location>
        <begin position="781"/>
        <end position="822"/>
    </location>
</feature>
<feature type="compositionally biased region" description="Low complexity" evidence="6">
    <location>
        <begin position="129"/>
        <end position="139"/>
    </location>
</feature>
<feature type="repeat" description="PPR" evidence="5">
    <location>
        <begin position="427"/>
        <end position="461"/>
    </location>
</feature>
<evidence type="ECO:0000256" key="3">
    <source>
        <dbReference type="ARBA" id="ARBA00044493"/>
    </source>
</evidence>
<evidence type="ECO:0000313" key="7">
    <source>
        <dbReference type="EMBL" id="KAK0959803.1"/>
    </source>
</evidence>
<evidence type="ECO:0000256" key="5">
    <source>
        <dbReference type="PROSITE-ProRule" id="PRU00708"/>
    </source>
</evidence>
<dbReference type="Gene3D" id="1.25.40.10">
    <property type="entry name" value="Tetratricopeptide repeat domain"/>
    <property type="match status" value="2"/>
</dbReference>
<dbReference type="PANTHER" id="PTHR47447:SF17">
    <property type="entry name" value="OS12G0638900 PROTEIN"/>
    <property type="match status" value="1"/>
</dbReference>
<dbReference type="PANTHER" id="PTHR47447">
    <property type="entry name" value="OS03G0856100 PROTEIN"/>
    <property type="match status" value="1"/>
</dbReference>
<evidence type="ECO:0008006" key="9">
    <source>
        <dbReference type="Google" id="ProtNLM"/>
    </source>
</evidence>
<evidence type="ECO:0000256" key="4">
    <source>
        <dbReference type="ARBA" id="ARBA00044511"/>
    </source>
</evidence>
<evidence type="ECO:0000313" key="8">
    <source>
        <dbReference type="Proteomes" id="UP001175353"/>
    </source>
</evidence>
<dbReference type="InterPro" id="IPR011990">
    <property type="entry name" value="TPR-like_helical_dom_sf"/>
</dbReference>
<comment type="function">
    <text evidence="3">Regulates mitochondrial small subunit maturation by controlling 15S rRNA 5'-end processing. Localizes to the 5' precursor of the 15S rRNA in a position that is subsequently occupied by mS47 in the mature yeast mtSSU. Uses structure and sequence-specific RNA recognition, binding to a single-stranded region of the precursor and specifically recognizing bases -6 to -1. The exchange of Ccm1 for mS47 is coupled to the irreversible removal of precursor rRNA that is accompanied by conformational changes of the mitoribosomal proteins uS5m and mS26. These conformational changes signal completion of 5'-end rRNA processing through protection of the mature 5'-end of the 15S rRNA and stabilization of mS47. The removal of the 5' precursor together with the dissociation of Ccm1 may be catalyzed by the 5'-3' exoribonuclease Pet127. Involved in the specific removal of group I introns in mitochondrial encoded transcripts.</text>
</comment>
<keyword evidence="8" id="KW-1185">Reference proteome</keyword>
<comment type="caution">
    <text evidence="7">The sequence shown here is derived from an EMBL/GenBank/DDBJ whole genome shotgun (WGS) entry which is preliminary data.</text>
</comment>
<comment type="subunit">
    <text evidence="4">Binds to mitochondrial small subunit 15S rRNA.</text>
</comment>
<evidence type="ECO:0000256" key="1">
    <source>
        <dbReference type="ARBA" id="ARBA00006192"/>
    </source>
</evidence>
<sequence length="822" mass="93345">MLFIPESSSTSLVQLPLIWHASHLHPHASRTLYPQRWHTTHNFPFWRRSYIPALAERLYDEPSAAASADGADATYLDLLAGEDDRDPRLSDQLLSGTESPLDNAWSKDNDDVKSVRPTLPVSKLRRARSSATQRAQARAVDSTTHRRKRREATLHFVKSELRTTALLSPSWNVRYAGQARRYDSGLPEHFLEPQTALLMSTDAFERIDEVLDHMDSMPDGSAWSVTTFAHRHGKLEREIWAETALWLVCYDKVRLVRFLLATHTMLYPPINWVEDCLQVLARHYVTTSYIDDEMRATRFRELIRTLLILFDRDTKEPFVLSSSFVLLLMPYCTDAQLDEIWARIKLGKVKVHSHTILHFAEFFVKNNQLDRSFDALLDAEAMGARTDSVAFQSACATLLRSSSSHPGGIRMCLRLVEHLGNLGLVIDTRIYSIVMLNAVEAGDIETVNNVYRAMLDQGLQPNEYTFAIRLKACKLQISNAGMLQEVIQDAIKYVDIRTDVLVCGEILHCLALHHVKHHRGTAFNTLAVAYTQFFDPAPLERLGIELPPGLTVEADPSQQRMQPSRQVLTNMLWVYLRHKPLPKDTVACYKRWRQLVASGDEIWAECATTAYVSNVFLHRFTRHKETLLQATQVIKDMQKPLPPTSGVKQAPPNLISWTSFMQGFTRHGQTKLAEQVLSYMRSKGMEPDHVTWDSLIGRYAADGDAEGLVDVVRRAEAGGEVWNYWAHKRIKHFKDKTRLRQLLEEQKFAQQMDFSQDIKDGLSERLMEAAAVEGGQMVEAARAEEWGGAPKKKSKTRQPSDVEGFADSSSELAEMAGSVRQV</sequence>
<dbReference type="Proteomes" id="UP001175353">
    <property type="component" value="Unassembled WGS sequence"/>
</dbReference>
<feature type="compositionally biased region" description="Basic and acidic residues" evidence="6">
    <location>
        <begin position="105"/>
        <end position="114"/>
    </location>
</feature>
<keyword evidence="2" id="KW-0677">Repeat</keyword>